<keyword evidence="4" id="KW-1133">Transmembrane helix</keyword>
<reference evidence="5 6" key="1">
    <citation type="submission" date="2017-09" db="EMBL/GenBank/DDBJ databases">
        <title>Depth-based differentiation of microbial function through sediment-hosted aquifers and enrichment of novel symbionts in the deep terrestrial subsurface.</title>
        <authorList>
            <person name="Probst A.J."/>
            <person name="Ladd B."/>
            <person name="Jarett J.K."/>
            <person name="Geller-Mcgrath D.E."/>
            <person name="Sieber C.M."/>
            <person name="Emerson J.B."/>
            <person name="Anantharaman K."/>
            <person name="Thomas B.C."/>
            <person name="Malmstrom R."/>
            <person name="Stieglmeier M."/>
            <person name="Klingl A."/>
            <person name="Woyke T."/>
            <person name="Ryan C.M."/>
            <person name="Banfield J.F."/>
        </authorList>
    </citation>
    <scope>NUCLEOTIDE SEQUENCE [LARGE SCALE GENOMIC DNA]</scope>
    <source>
        <strain evidence="5">CG23_combo_of_CG06-09_8_20_14_all_40_23</strain>
    </source>
</reference>
<dbReference type="EMBL" id="PCSH01000136">
    <property type="protein sequence ID" value="PIP40128.1"/>
    <property type="molecule type" value="Genomic_DNA"/>
</dbReference>
<evidence type="ECO:0000256" key="4">
    <source>
        <dbReference type="SAM" id="Phobius"/>
    </source>
</evidence>
<dbReference type="InterPro" id="IPR036322">
    <property type="entry name" value="WD40_repeat_dom_sf"/>
</dbReference>
<dbReference type="PROSITE" id="PS00678">
    <property type="entry name" value="WD_REPEATS_1"/>
    <property type="match status" value="1"/>
</dbReference>
<feature type="transmembrane region" description="Helical" evidence="4">
    <location>
        <begin position="12"/>
        <end position="31"/>
    </location>
</feature>
<evidence type="ECO:0000256" key="2">
    <source>
        <dbReference type="ARBA" id="ARBA00022737"/>
    </source>
</evidence>
<dbReference type="InterPro" id="IPR001680">
    <property type="entry name" value="WD40_rpt"/>
</dbReference>
<protein>
    <submittedName>
        <fullName evidence="5">Uncharacterized protein</fullName>
    </submittedName>
</protein>
<name>A0A2H0A6Q6_9BACT</name>
<gene>
    <name evidence="5" type="ORF">COX18_07705</name>
</gene>
<sequence length="92" mass="9865">MCKKELGLRKRKGLWILAVVMGIGMLANFGYANGESDECIKTLQGHGDNVYSVAFSPDGKILASGSLDNTIKLWDVQTGAGIKTLQGHGDRV</sequence>
<dbReference type="PROSITE" id="PS50294">
    <property type="entry name" value="WD_REPEATS_REGION"/>
    <property type="match status" value="1"/>
</dbReference>
<keyword evidence="1 3" id="KW-0853">WD repeat</keyword>
<dbReference type="PANTHER" id="PTHR22847">
    <property type="entry name" value="WD40 REPEAT PROTEIN"/>
    <property type="match status" value="1"/>
</dbReference>
<feature type="repeat" description="WD" evidence="3">
    <location>
        <begin position="43"/>
        <end position="84"/>
    </location>
</feature>
<dbReference type="SMART" id="SM00320">
    <property type="entry name" value="WD40"/>
    <property type="match status" value="1"/>
</dbReference>
<dbReference type="Pfam" id="PF00400">
    <property type="entry name" value="WD40"/>
    <property type="match status" value="1"/>
</dbReference>
<dbReference type="PROSITE" id="PS50082">
    <property type="entry name" value="WD_REPEATS_2"/>
    <property type="match status" value="1"/>
</dbReference>
<proteinExistence type="predicted"/>
<evidence type="ECO:0000256" key="3">
    <source>
        <dbReference type="PROSITE-ProRule" id="PRU00221"/>
    </source>
</evidence>
<dbReference type="Proteomes" id="UP000231067">
    <property type="component" value="Unassembled WGS sequence"/>
</dbReference>
<comment type="caution">
    <text evidence="5">The sequence shown here is derived from an EMBL/GenBank/DDBJ whole genome shotgun (WGS) entry which is preliminary data.</text>
</comment>
<dbReference type="InterPro" id="IPR015943">
    <property type="entry name" value="WD40/YVTN_repeat-like_dom_sf"/>
</dbReference>
<organism evidence="5 6">
    <name type="scientific">Candidatus Desantisbacteria bacterium CG23_combo_of_CG06-09_8_20_14_all_40_23</name>
    <dbReference type="NCBI Taxonomy" id="1974550"/>
    <lineage>
        <taxon>Bacteria</taxon>
        <taxon>Candidatus Desantisiibacteriota</taxon>
    </lineage>
</organism>
<keyword evidence="4" id="KW-0812">Transmembrane</keyword>
<feature type="non-terminal residue" evidence="5">
    <location>
        <position position="92"/>
    </location>
</feature>
<keyword evidence="4" id="KW-0472">Membrane</keyword>
<dbReference type="SUPFAM" id="SSF50978">
    <property type="entry name" value="WD40 repeat-like"/>
    <property type="match status" value="1"/>
</dbReference>
<evidence type="ECO:0000313" key="6">
    <source>
        <dbReference type="Proteomes" id="UP000231067"/>
    </source>
</evidence>
<evidence type="ECO:0000256" key="1">
    <source>
        <dbReference type="ARBA" id="ARBA00022574"/>
    </source>
</evidence>
<dbReference type="InterPro" id="IPR019775">
    <property type="entry name" value="WD40_repeat_CS"/>
</dbReference>
<dbReference type="PANTHER" id="PTHR22847:SF637">
    <property type="entry name" value="WD REPEAT DOMAIN 5B"/>
    <property type="match status" value="1"/>
</dbReference>
<evidence type="ECO:0000313" key="5">
    <source>
        <dbReference type="EMBL" id="PIP40128.1"/>
    </source>
</evidence>
<dbReference type="Gene3D" id="2.130.10.10">
    <property type="entry name" value="YVTN repeat-like/Quinoprotein amine dehydrogenase"/>
    <property type="match status" value="1"/>
</dbReference>
<keyword evidence="2" id="KW-0677">Repeat</keyword>
<accession>A0A2H0A6Q6</accession>
<dbReference type="AlphaFoldDB" id="A0A2H0A6Q6"/>